<feature type="non-terminal residue" evidence="1">
    <location>
        <position position="49"/>
    </location>
</feature>
<organism evidence="1 2">
    <name type="scientific">Paraglomus brasilianum</name>
    <dbReference type="NCBI Taxonomy" id="144538"/>
    <lineage>
        <taxon>Eukaryota</taxon>
        <taxon>Fungi</taxon>
        <taxon>Fungi incertae sedis</taxon>
        <taxon>Mucoromycota</taxon>
        <taxon>Glomeromycotina</taxon>
        <taxon>Glomeromycetes</taxon>
        <taxon>Paraglomerales</taxon>
        <taxon>Paraglomeraceae</taxon>
        <taxon>Paraglomus</taxon>
    </lineage>
</organism>
<accession>A0A9N9GVZ2</accession>
<dbReference type="EMBL" id="CAJVPI010001917">
    <property type="protein sequence ID" value="CAG8630569.1"/>
    <property type="molecule type" value="Genomic_DNA"/>
</dbReference>
<comment type="caution">
    <text evidence="1">The sequence shown here is derived from an EMBL/GenBank/DDBJ whole genome shotgun (WGS) entry which is preliminary data.</text>
</comment>
<name>A0A9N9GVZ2_9GLOM</name>
<dbReference type="Proteomes" id="UP000789739">
    <property type="component" value="Unassembled WGS sequence"/>
</dbReference>
<dbReference type="AlphaFoldDB" id="A0A9N9GVZ2"/>
<evidence type="ECO:0000313" key="1">
    <source>
        <dbReference type="EMBL" id="CAG8630569.1"/>
    </source>
</evidence>
<sequence length="49" mass="5616">MCFQAYGGVMTLQPTTGRGGEDKVEWQLGRDRISVIPYKLYPDRVVDLR</sequence>
<evidence type="ECO:0000313" key="2">
    <source>
        <dbReference type="Proteomes" id="UP000789739"/>
    </source>
</evidence>
<proteinExistence type="predicted"/>
<protein>
    <submittedName>
        <fullName evidence="1">10284_t:CDS:1</fullName>
    </submittedName>
</protein>
<reference evidence="1" key="1">
    <citation type="submission" date="2021-06" db="EMBL/GenBank/DDBJ databases">
        <authorList>
            <person name="Kallberg Y."/>
            <person name="Tangrot J."/>
            <person name="Rosling A."/>
        </authorList>
    </citation>
    <scope>NUCLEOTIDE SEQUENCE</scope>
    <source>
        <strain evidence="1">BR232B</strain>
    </source>
</reference>
<gene>
    <name evidence="1" type="ORF">PBRASI_LOCUS9226</name>
</gene>
<keyword evidence="2" id="KW-1185">Reference proteome</keyword>